<keyword evidence="3 6" id="KW-0812">Transmembrane</keyword>
<feature type="transmembrane region" description="Helical" evidence="6">
    <location>
        <begin position="395"/>
        <end position="416"/>
    </location>
</feature>
<feature type="transmembrane region" description="Helical" evidence="6">
    <location>
        <begin position="229"/>
        <end position="252"/>
    </location>
</feature>
<feature type="transmembrane region" description="Helical" evidence="6">
    <location>
        <begin position="29"/>
        <end position="45"/>
    </location>
</feature>
<feature type="transmembrane region" description="Helical" evidence="6">
    <location>
        <begin position="502"/>
        <end position="522"/>
    </location>
</feature>
<dbReference type="GO" id="GO:0005886">
    <property type="term" value="C:plasma membrane"/>
    <property type="evidence" value="ECO:0007669"/>
    <property type="project" value="TreeGrafter"/>
</dbReference>
<dbReference type="PROSITE" id="PS50850">
    <property type="entry name" value="MFS"/>
    <property type="match status" value="1"/>
</dbReference>
<dbReference type="PANTHER" id="PTHR23501">
    <property type="entry name" value="MAJOR FACILITATOR SUPERFAMILY"/>
    <property type="match status" value="1"/>
</dbReference>
<dbReference type="SUPFAM" id="SSF103473">
    <property type="entry name" value="MFS general substrate transporter"/>
    <property type="match status" value="2"/>
</dbReference>
<dbReference type="EMBL" id="JAAAUY010000016">
    <property type="protein sequence ID" value="KAF9337819.1"/>
    <property type="molecule type" value="Genomic_DNA"/>
</dbReference>
<evidence type="ECO:0000256" key="5">
    <source>
        <dbReference type="ARBA" id="ARBA00023136"/>
    </source>
</evidence>
<evidence type="ECO:0000256" key="6">
    <source>
        <dbReference type="SAM" id="Phobius"/>
    </source>
</evidence>
<reference evidence="8" key="1">
    <citation type="journal article" date="2020" name="Fungal Divers.">
        <title>Resolving the Mortierellaceae phylogeny through synthesis of multi-gene phylogenetics and phylogenomics.</title>
        <authorList>
            <person name="Vandepol N."/>
            <person name="Liber J."/>
            <person name="Desiro A."/>
            <person name="Na H."/>
            <person name="Kennedy M."/>
            <person name="Barry K."/>
            <person name="Grigoriev I.V."/>
            <person name="Miller A.N."/>
            <person name="O'Donnell K."/>
            <person name="Stajich J.E."/>
            <person name="Bonito G."/>
        </authorList>
    </citation>
    <scope>NUCLEOTIDE SEQUENCE</scope>
    <source>
        <strain evidence="8">NVP1</strain>
    </source>
</reference>
<dbReference type="AlphaFoldDB" id="A0A9P5SU09"/>
<evidence type="ECO:0000313" key="9">
    <source>
        <dbReference type="Proteomes" id="UP000696485"/>
    </source>
</evidence>
<feature type="transmembrane region" description="Helical" evidence="6">
    <location>
        <begin position="126"/>
        <end position="146"/>
    </location>
</feature>
<dbReference type="Gene3D" id="1.20.1250.20">
    <property type="entry name" value="MFS general substrate transporter like domains"/>
    <property type="match status" value="2"/>
</dbReference>
<feature type="transmembrane region" description="Helical" evidence="6">
    <location>
        <begin position="369"/>
        <end position="389"/>
    </location>
</feature>
<keyword evidence="9" id="KW-1185">Reference proteome</keyword>
<feature type="transmembrane region" description="Helical" evidence="6">
    <location>
        <begin position="303"/>
        <end position="323"/>
    </location>
</feature>
<evidence type="ECO:0000256" key="3">
    <source>
        <dbReference type="ARBA" id="ARBA00022692"/>
    </source>
</evidence>
<dbReference type="InterPro" id="IPR020846">
    <property type="entry name" value="MFS_dom"/>
</dbReference>
<gene>
    <name evidence="8" type="ORF">BG006_002539</name>
</gene>
<dbReference type="Pfam" id="PF07690">
    <property type="entry name" value="MFS_1"/>
    <property type="match status" value="2"/>
</dbReference>
<comment type="subcellular location">
    <subcellularLocation>
        <location evidence="1">Endomembrane system</location>
        <topology evidence="1">Multi-pass membrane protein</topology>
    </subcellularLocation>
</comment>
<feature type="domain" description="Major facilitator superfamily (MFS) profile" evidence="7">
    <location>
        <begin position="32"/>
        <end position="526"/>
    </location>
</feature>
<evidence type="ECO:0000256" key="4">
    <source>
        <dbReference type="ARBA" id="ARBA00022989"/>
    </source>
</evidence>
<dbReference type="InterPro" id="IPR036259">
    <property type="entry name" value="MFS_trans_sf"/>
</dbReference>
<dbReference type="InterPro" id="IPR011701">
    <property type="entry name" value="MFS"/>
</dbReference>
<accession>A0A9P5SU09</accession>
<dbReference type="GO" id="GO:0012505">
    <property type="term" value="C:endomembrane system"/>
    <property type="evidence" value="ECO:0007669"/>
    <property type="project" value="UniProtKB-SubCell"/>
</dbReference>
<evidence type="ECO:0000256" key="2">
    <source>
        <dbReference type="ARBA" id="ARBA00022448"/>
    </source>
</evidence>
<feature type="transmembrane region" description="Helical" evidence="6">
    <location>
        <begin position="153"/>
        <end position="174"/>
    </location>
</feature>
<feature type="transmembrane region" description="Helical" evidence="6">
    <location>
        <begin position="343"/>
        <end position="360"/>
    </location>
</feature>
<dbReference type="GO" id="GO:0022857">
    <property type="term" value="F:transmembrane transporter activity"/>
    <property type="evidence" value="ECO:0007669"/>
    <property type="project" value="InterPro"/>
</dbReference>
<feature type="transmembrane region" description="Helical" evidence="6">
    <location>
        <begin position="65"/>
        <end position="85"/>
    </location>
</feature>
<name>A0A9P5SU09_9FUNG</name>
<dbReference type="PANTHER" id="PTHR23501:SF191">
    <property type="entry name" value="VACUOLAR BASIC AMINO ACID TRANSPORTER 4"/>
    <property type="match status" value="1"/>
</dbReference>
<feature type="transmembrane region" description="Helical" evidence="6">
    <location>
        <begin position="264"/>
        <end position="282"/>
    </location>
</feature>
<keyword evidence="5 6" id="KW-0472">Membrane</keyword>
<proteinExistence type="predicted"/>
<dbReference type="Proteomes" id="UP000696485">
    <property type="component" value="Unassembled WGS sequence"/>
</dbReference>
<keyword evidence="2" id="KW-0813">Transport</keyword>
<sequence>MAAETVDKATLDKQAVNVLNHSMWSKKQYYILLGALLVQSFIYAFETNLMYGVIGHVTAIFTSTSLTAILPTILQILSASLVPFYSKFADVIGRPGALTIAMTFYVTGYIIQGTSNGFTQFSVGQAFYSIGVPGFMVLTQVLVVDLTTLQNRGIIFALWSMSSGLHIWTTQALIKPFTTEGNWRHAYVIISVLAALGGVIVLIPLWFLHRKNKKDQVTPPSRSLAWFLHEFDSIGAILLTAALSLLLFPLILAGSYDDNWRNPTIIGCLCAGVVALALLVIWEIKFTNRPFMPMRIWTQRTCFGGLMGNLITTIQASINWMYFTIYLVVSRNVDFAGALLLERGYQMAYLVVALITGILMKKYNTSRPFVWIGIALCCIGTGLMIPARHPDSSDFFVVISQTIVGIGGGMSSNAALVSVTGVVHRRDYAIVIGANQLLGSVGAAIAAATAGGIWTQLLPKRLAIHVTGEYDINQAINDPYYVQTLPEPIRSQVVAAYSDSQLVLSIIACSLVVLAGLCTLFMEHVDLTLTQEEQDAKFGGAVDAHDVPIPVVEDVDEKLEIKN</sequence>
<feature type="transmembrane region" description="Helical" evidence="6">
    <location>
        <begin position="97"/>
        <end position="114"/>
    </location>
</feature>
<comment type="caution">
    <text evidence="8">The sequence shown here is derived from an EMBL/GenBank/DDBJ whole genome shotgun (WGS) entry which is preliminary data.</text>
</comment>
<feature type="transmembrane region" description="Helical" evidence="6">
    <location>
        <begin position="186"/>
        <end position="208"/>
    </location>
</feature>
<feature type="transmembrane region" description="Helical" evidence="6">
    <location>
        <begin position="428"/>
        <end position="454"/>
    </location>
</feature>
<keyword evidence="4 6" id="KW-1133">Transmembrane helix</keyword>
<evidence type="ECO:0000259" key="7">
    <source>
        <dbReference type="PROSITE" id="PS50850"/>
    </source>
</evidence>
<protein>
    <recommendedName>
        <fullName evidence="7">Major facilitator superfamily (MFS) profile domain-containing protein</fullName>
    </recommendedName>
</protein>
<evidence type="ECO:0000313" key="8">
    <source>
        <dbReference type="EMBL" id="KAF9337819.1"/>
    </source>
</evidence>
<evidence type="ECO:0000256" key="1">
    <source>
        <dbReference type="ARBA" id="ARBA00004127"/>
    </source>
</evidence>
<organism evidence="8 9">
    <name type="scientific">Podila minutissima</name>
    <dbReference type="NCBI Taxonomy" id="64525"/>
    <lineage>
        <taxon>Eukaryota</taxon>
        <taxon>Fungi</taxon>
        <taxon>Fungi incertae sedis</taxon>
        <taxon>Mucoromycota</taxon>
        <taxon>Mortierellomycotina</taxon>
        <taxon>Mortierellomycetes</taxon>
        <taxon>Mortierellales</taxon>
        <taxon>Mortierellaceae</taxon>
        <taxon>Podila</taxon>
    </lineage>
</organism>